<dbReference type="InterPro" id="IPR022953">
    <property type="entry name" value="ATP_PFK"/>
</dbReference>
<proteinExistence type="inferred from homology"/>
<dbReference type="Pfam" id="PF00365">
    <property type="entry name" value="PFK"/>
    <property type="match status" value="1"/>
</dbReference>
<dbReference type="PROSITE" id="PS00433">
    <property type="entry name" value="PHOSPHOFRUCTOKINASE"/>
    <property type="match status" value="1"/>
</dbReference>
<evidence type="ECO:0000256" key="3">
    <source>
        <dbReference type="ARBA" id="ARBA00004679"/>
    </source>
</evidence>
<keyword evidence="9 10" id="KW-0324">Glycolysis</keyword>
<sequence length="365" mass="39282">MGKEASKAKCIALLTSGGDCPGLNAVIRGVAKPALHKYGMKVLGIQNGFRGLVENKFITLTDAQVSGILTKGGTILGTSRDKPKKMKMGEQFLDMTRVAGENLQRMQVDCVVCLGGGGTQKNALHLWKKTGIPVITIPKTIDNDVYHTDITFGFDTAMTTATEALDRLHTTATSHQRIMVCEIMGHNAGWLTLGAGIAGGADVILIPEIPYSYECIAESLKERRRMGKNFSIVALAEGAMAQDEVDWEKTEKKGVFVGKDSLDIPLINRVAQNLTELTNIESRVTTLGHILRGGTPSATDRLLSTQMGVTAARLCAEGQYNVMVAYKNSHCTPVPLTEVAGKKKVVPQTHPWITAARMTGTCLGD</sequence>
<feature type="binding site" evidence="10">
    <location>
        <begin position="80"/>
        <end position="81"/>
    </location>
    <ligand>
        <name>ATP</name>
        <dbReference type="ChEBI" id="CHEBI:30616"/>
    </ligand>
</feature>
<dbReference type="EMBL" id="ASJR01000029">
    <property type="protein sequence ID" value="ERP30857.1"/>
    <property type="molecule type" value="Genomic_DNA"/>
</dbReference>
<comment type="caution">
    <text evidence="12">The sequence shown here is derived from an EMBL/GenBank/DDBJ whole genome shotgun (WGS) entry which is preliminary data.</text>
</comment>
<evidence type="ECO:0000256" key="2">
    <source>
        <dbReference type="ARBA" id="ARBA00004496"/>
    </source>
</evidence>
<evidence type="ECO:0000259" key="11">
    <source>
        <dbReference type="Pfam" id="PF00365"/>
    </source>
</evidence>
<dbReference type="EC" id="2.7.1.11" evidence="10"/>
<organism evidence="12 13">
    <name type="scientific">Chitinivibrio alkaliphilus ACht1</name>
    <dbReference type="NCBI Taxonomy" id="1313304"/>
    <lineage>
        <taxon>Bacteria</taxon>
        <taxon>Pseudomonadati</taxon>
        <taxon>Fibrobacterota</taxon>
        <taxon>Chitinivibrionia</taxon>
        <taxon>Chitinivibrionales</taxon>
        <taxon>Chitinivibrionaceae</taxon>
        <taxon>Chitinivibrio</taxon>
    </lineage>
</organism>
<dbReference type="eggNOG" id="COG0205">
    <property type="taxonomic scope" value="Bacteria"/>
</dbReference>
<dbReference type="InterPro" id="IPR015912">
    <property type="entry name" value="Phosphofructokinase_CS"/>
</dbReference>
<accession>U7D707</accession>
<keyword evidence="5 10" id="KW-0808">Transferase</keyword>
<keyword evidence="6 10" id="KW-0479">Metal-binding</keyword>
<evidence type="ECO:0000256" key="10">
    <source>
        <dbReference type="HAMAP-Rule" id="MF_01976"/>
    </source>
</evidence>
<evidence type="ECO:0000313" key="13">
    <source>
        <dbReference type="Proteomes" id="UP000017148"/>
    </source>
</evidence>
<comment type="cofactor">
    <cofactor evidence="1 10">
        <name>Mg(2+)</name>
        <dbReference type="ChEBI" id="CHEBI:18420"/>
    </cofactor>
</comment>
<comment type="pathway">
    <text evidence="3 10">Carbohydrate degradation; glycolysis; D-glyceraldehyde 3-phosphate and glycerone phosphate from D-glucose: step 3/4.</text>
</comment>
<dbReference type="PANTHER" id="PTHR13697:SF52">
    <property type="entry name" value="ATP-DEPENDENT 6-PHOSPHOFRUCTOKINASE 3"/>
    <property type="match status" value="1"/>
</dbReference>
<evidence type="ECO:0000256" key="6">
    <source>
        <dbReference type="ARBA" id="ARBA00022723"/>
    </source>
</evidence>
<evidence type="ECO:0000256" key="5">
    <source>
        <dbReference type="ARBA" id="ARBA00022679"/>
    </source>
</evidence>
<dbReference type="GO" id="GO:0046872">
    <property type="term" value="F:metal ion binding"/>
    <property type="evidence" value="ECO:0007669"/>
    <property type="project" value="UniProtKB-KW"/>
</dbReference>
<keyword evidence="8 10" id="KW-0460">Magnesium</keyword>
<comment type="subcellular location">
    <subcellularLocation>
        <location evidence="2 10">Cytoplasm</location>
    </subcellularLocation>
</comment>
<comment type="similarity">
    <text evidence="10">Belongs to the phosphofructokinase type A (PFKA) family. Mixed-substrate PFK group III subfamily.</text>
</comment>
<keyword evidence="4 10" id="KW-0963">Cytoplasm</keyword>
<dbReference type="FunFam" id="3.40.50.460:FF:000002">
    <property type="entry name" value="ATP-dependent 6-phosphofructokinase"/>
    <property type="match status" value="1"/>
</dbReference>
<feature type="binding site" description="in other chain" evidence="10">
    <location>
        <position position="237"/>
    </location>
    <ligand>
        <name>substrate</name>
        <note>ligand shared between dimeric partners</note>
    </ligand>
</feature>
<dbReference type="PRINTS" id="PR00476">
    <property type="entry name" value="PHFRCTKINASE"/>
</dbReference>
<evidence type="ECO:0000256" key="4">
    <source>
        <dbReference type="ARBA" id="ARBA00022490"/>
    </source>
</evidence>
<feature type="binding site" description="in other chain" evidence="10">
    <location>
        <begin position="140"/>
        <end position="142"/>
    </location>
    <ligand>
        <name>substrate</name>
        <note>ligand shared between dimeric partners</note>
    </ligand>
</feature>
<feature type="domain" description="Phosphofructokinase" evidence="11">
    <location>
        <begin position="11"/>
        <end position="314"/>
    </location>
</feature>
<dbReference type="GO" id="GO:0003872">
    <property type="term" value="F:6-phosphofructokinase activity"/>
    <property type="evidence" value="ECO:0007669"/>
    <property type="project" value="UniProtKB-UniRule"/>
</dbReference>
<feature type="binding site" evidence="10">
    <location>
        <position position="177"/>
    </location>
    <ligand>
        <name>substrate</name>
        <note>ligand shared between dimeric partners</note>
    </ligand>
</feature>
<feature type="binding site" evidence="10">
    <location>
        <position position="283"/>
    </location>
    <ligand>
        <name>substrate</name>
        <note>ligand shared between dimeric partners</note>
    </ligand>
</feature>
<name>U7D707_9BACT</name>
<dbReference type="GO" id="GO:0042802">
    <property type="term" value="F:identical protein binding"/>
    <property type="evidence" value="ECO:0007669"/>
    <property type="project" value="TreeGrafter"/>
</dbReference>
<feature type="binding site" description="in other chain" evidence="10">
    <location>
        <begin position="289"/>
        <end position="292"/>
    </location>
    <ligand>
        <name>substrate</name>
        <note>ligand shared between dimeric partners</note>
    </ligand>
</feature>
<evidence type="ECO:0000256" key="9">
    <source>
        <dbReference type="ARBA" id="ARBA00023152"/>
    </source>
</evidence>
<evidence type="ECO:0000313" key="12">
    <source>
        <dbReference type="EMBL" id="ERP30857.1"/>
    </source>
</evidence>
<evidence type="ECO:0000256" key="7">
    <source>
        <dbReference type="ARBA" id="ARBA00022777"/>
    </source>
</evidence>
<dbReference type="InterPro" id="IPR035966">
    <property type="entry name" value="PKF_sf"/>
</dbReference>
<reference evidence="12 13" key="1">
    <citation type="journal article" date="2013" name="Environ. Microbiol.">
        <title>Genome analysis of Chitinivibrio alkaliphilus gen. nov., sp. nov., a novel extremely haloalkaliphilic anaerobic chitinolytic bacterium from the candidate phylum Termite Group 3.</title>
        <authorList>
            <person name="Sorokin D.Y."/>
            <person name="Gumerov V.M."/>
            <person name="Rakitin A.L."/>
            <person name="Beletsky A.V."/>
            <person name="Damste J.S."/>
            <person name="Muyzer G."/>
            <person name="Mardanov A.V."/>
            <person name="Ravin N.V."/>
        </authorList>
    </citation>
    <scope>NUCLEOTIDE SEQUENCE [LARGE SCALE GENOMIC DNA]</scope>
    <source>
        <strain evidence="12 13">ACht1</strain>
    </source>
</reference>
<dbReference type="PATRIC" id="fig|1313304.3.peg.2201"/>
<dbReference type="Gene3D" id="3.40.50.450">
    <property type="match status" value="1"/>
</dbReference>
<dbReference type="GO" id="GO:0047334">
    <property type="term" value="F:diphosphate-fructose-6-phosphate 1-phosphotransferase activity"/>
    <property type="evidence" value="ECO:0007669"/>
    <property type="project" value="InterPro"/>
</dbReference>
<dbReference type="InterPro" id="IPR000023">
    <property type="entry name" value="Phosphofructokinase_dom"/>
</dbReference>
<dbReference type="STRING" id="1313304.CALK_2308"/>
<dbReference type="RefSeq" id="WP_022637671.1">
    <property type="nucleotide sequence ID" value="NZ_ASJR01000029.1"/>
</dbReference>
<comment type="subunit">
    <text evidence="10">Homodimer or homotetramer.</text>
</comment>
<dbReference type="GO" id="GO:0006002">
    <property type="term" value="P:fructose 6-phosphate metabolic process"/>
    <property type="evidence" value="ECO:0007669"/>
    <property type="project" value="InterPro"/>
</dbReference>
<protein>
    <recommendedName>
        <fullName evidence="10">ATP-dependent 6-phosphofructokinase</fullName>
        <shortName evidence="10">ATP-PFK</shortName>
        <shortName evidence="10">Phosphofructokinase</shortName>
        <ecNumber evidence="10">2.7.1.11</ecNumber>
    </recommendedName>
    <alternativeName>
        <fullName evidence="10">Phosphohexokinase</fullName>
    </alternativeName>
</protein>
<dbReference type="GO" id="GO:0061621">
    <property type="term" value="P:canonical glycolysis"/>
    <property type="evidence" value="ECO:0007669"/>
    <property type="project" value="TreeGrafter"/>
</dbReference>
<keyword evidence="10" id="KW-0547">Nucleotide-binding</keyword>
<dbReference type="InterPro" id="IPR012829">
    <property type="entry name" value="Phosphofructokinase_III"/>
</dbReference>
<evidence type="ECO:0000256" key="1">
    <source>
        <dbReference type="ARBA" id="ARBA00001946"/>
    </source>
</evidence>
<dbReference type="UniPathway" id="UPA00109">
    <property type="reaction ID" value="UER00182"/>
</dbReference>
<dbReference type="GO" id="GO:0005945">
    <property type="term" value="C:6-phosphofructokinase complex"/>
    <property type="evidence" value="ECO:0007669"/>
    <property type="project" value="TreeGrafter"/>
</dbReference>
<dbReference type="NCBIfam" id="NF002872">
    <property type="entry name" value="PRK03202.1"/>
    <property type="match status" value="1"/>
</dbReference>
<dbReference type="PIRSF" id="PIRSF000532">
    <property type="entry name" value="ATP_PFK_prok"/>
    <property type="match status" value="1"/>
</dbReference>
<dbReference type="SUPFAM" id="SSF53784">
    <property type="entry name" value="Phosphofructokinase"/>
    <property type="match status" value="1"/>
</dbReference>
<evidence type="ECO:0000256" key="8">
    <source>
        <dbReference type="ARBA" id="ARBA00022842"/>
    </source>
</evidence>
<dbReference type="Proteomes" id="UP000017148">
    <property type="component" value="Unassembled WGS sequence"/>
</dbReference>
<dbReference type="HAMAP" id="MF_01976">
    <property type="entry name" value="Phosphofructokinase_III"/>
    <property type="match status" value="1"/>
</dbReference>
<dbReference type="GO" id="GO:0005524">
    <property type="term" value="F:ATP binding"/>
    <property type="evidence" value="ECO:0007669"/>
    <property type="project" value="UniProtKB-KW"/>
</dbReference>
<feature type="binding site" description="in other chain" evidence="10">
    <location>
        <begin position="184"/>
        <end position="186"/>
    </location>
    <ligand>
        <name>substrate</name>
        <note>ligand shared between dimeric partners</note>
    </ligand>
</feature>
<dbReference type="OrthoDB" id="9802503at2"/>
<dbReference type="PANTHER" id="PTHR13697">
    <property type="entry name" value="PHOSPHOFRUCTOKINASE"/>
    <property type="match status" value="1"/>
</dbReference>
<keyword evidence="10" id="KW-0067">ATP-binding</keyword>
<dbReference type="Gene3D" id="3.40.50.460">
    <property type="entry name" value="Phosphofructokinase domain"/>
    <property type="match status" value="1"/>
</dbReference>
<dbReference type="GO" id="GO:0070095">
    <property type="term" value="F:fructose-6-phosphate binding"/>
    <property type="evidence" value="ECO:0007669"/>
    <property type="project" value="TreeGrafter"/>
</dbReference>
<dbReference type="GO" id="GO:0048029">
    <property type="term" value="F:monosaccharide binding"/>
    <property type="evidence" value="ECO:0007669"/>
    <property type="project" value="TreeGrafter"/>
</dbReference>
<feature type="binding site" evidence="10">
    <location>
        <position position="18"/>
    </location>
    <ligand>
        <name>ATP</name>
        <dbReference type="ChEBI" id="CHEBI:30616"/>
    </ligand>
</feature>
<comment type="catalytic activity">
    <reaction evidence="10">
        <text>beta-D-fructose 6-phosphate + ATP = beta-D-fructose 1,6-bisphosphate + ADP + H(+)</text>
        <dbReference type="Rhea" id="RHEA:16109"/>
        <dbReference type="ChEBI" id="CHEBI:15378"/>
        <dbReference type="ChEBI" id="CHEBI:30616"/>
        <dbReference type="ChEBI" id="CHEBI:32966"/>
        <dbReference type="ChEBI" id="CHEBI:57634"/>
        <dbReference type="ChEBI" id="CHEBI:456216"/>
        <dbReference type="EC" id="2.7.1.11"/>
    </reaction>
</comment>
<dbReference type="InterPro" id="IPR012003">
    <property type="entry name" value="ATP_PFK_prok-type"/>
</dbReference>
<dbReference type="GO" id="GO:0016208">
    <property type="term" value="F:AMP binding"/>
    <property type="evidence" value="ECO:0007669"/>
    <property type="project" value="TreeGrafter"/>
</dbReference>
<dbReference type="AlphaFoldDB" id="U7D707"/>
<dbReference type="GO" id="GO:0030388">
    <property type="term" value="P:fructose 1,6-bisphosphate metabolic process"/>
    <property type="evidence" value="ECO:0007669"/>
    <property type="project" value="TreeGrafter"/>
</dbReference>
<comment type="function">
    <text evidence="10">Catalyzes the phosphorylation of D-fructose 6-phosphate to fructose 1,6-bisphosphate by ATP, the first committing step of glycolysis.</text>
</comment>
<comment type="caution">
    <text evidence="10">Lacks conserved residue(s) required for the propagation of feature annotation.</text>
</comment>
<gene>
    <name evidence="10" type="primary">pfkA</name>
    <name evidence="12" type="ORF">CALK_2308</name>
</gene>
<feature type="active site" description="Proton acceptor" evidence="10">
    <location>
        <position position="142"/>
    </location>
</feature>
<keyword evidence="7 10" id="KW-0418">Kinase</keyword>
<feature type="site" description="Important for substrate specificity; cannot use PPi as phosphoryl donor" evidence="10">
    <location>
        <position position="118"/>
    </location>
</feature>
<keyword evidence="13" id="KW-1185">Reference proteome</keyword>